<comment type="caution">
    <text evidence="1">The sequence shown here is derived from an EMBL/GenBank/DDBJ whole genome shotgun (WGS) entry which is preliminary data.</text>
</comment>
<gene>
    <name evidence="1" type="ORF">QAD02_023823</name>
</gene>
<reference evidence="1" key="1">
    <citation type="submission" date="2023-04" db="EMBL/GenBank/DDBJ databases">
        <title>A chromosome-level genome assembly of the parasitoid wasp Eretmocerus hayati.</title>
        <authorList>
            <person name="Zhong Y."/>
            <person name="Liu S."/>
            <person name="Liu Y."/>
        </authorList>
    </citation>
    <scope>NUCLEOTIDE SEQUENCE</scope>
    <source>
        <strain evidence="1">ZJU_SS_LIU_2023</strain>
    </source>
</reference>
<evidence type="ECO:0000313" key="1">
    <source>
        <dbReference type="EMBL" id="KAJ8688028.1"/>
    </source>
</evidence>
<name>A0ACC2PX20_9HYME</name>
<organism evidence="1 2">
    <name type="scientific">Eretmocerus hayati</name>
    <dbReference type="NCBI Taxonomy" id="131215"/>
    <lineage>
        <taxon>Eukaryota</taxon>
        <taxon>Metazoa</taxon>
        <taxon>Ecdysozoa</taxon>
        <taxon>Arthropoda</taxon>
        <taxon>Hexapoda</taxon>
        <taxon>Insecta</taxon>
        <taxon>Pterygota</taxon>
        <taxon>Neoptera</taxon>
        <taxon>Endopterygota</taxon>
        <taxon>Hymenoptera</taxon>
        <taxon>Apocrita</taxon>
        <taxon>Proctotrupomorpha</taxon>
        <taxon>Chalcidoidea</taxon>
        <taxon>Aphelinidae</taxon>
        <taxon>Aphelininae</taxon>
        <taxon>Eretmocerus</taxon>
    </lineage>
</organism>
<dbReference type="Proteomes" id="UP001239111">
    <property type="component" value="Chromosome 1"/>
</dbReference>
<sequence>MIAVILISLLECFKCLGIVQVLEDGERSFTSSVTIVGSQLSKERKEMRLIEKNYDLQGRQFRLVAENDEGLTEFYNGGLQMKGITADIWNTLSEFLNFTLSITAVEVHGYTRTKVNGSWAGVMGLLERREFDITPTLEAYISATEVTELTQCYYRDRARLFIQPNYSYQTTWMLDLYTPNFWYLIITFYFLLCVLSAWMQFVSNLHWKNTGERAFVALDHFFYCFAALCNQGGELYRIRRNYKMLWLSMSIFSWLIITSFSSQLFIVMTRVDLVPPFDSLKSMFYETDYKLVTEEDTAPFIAFQEEYEPIMIKIRDAGRVQYFDDDMPMWEVLCSSDESIVAFHYEEHVKIDERDTCKFGPVGQRYFSICITAGLVKGFLYKKPINYGIIKLHEVGIIKVLKSRWLESRQSSIRQSRPYSPIALDQVYLPLAVYCFGLWASVLLLLTEILVSRDRLCQCS</sequence>
<dbReference type="EMBL" id="CM056741">
    <property type="protein sequence ID" value="KAJ8688028.1"/>
    <property type="molecule type" value="Genomic_DNA"/>
</dbReference>
<accession>A0ACC2PX20</accession>
<proteinExistence type="predicted"/>
<evidence type="ECO:0000313" key="2">
    <source>
        <dbReference type="Proteomes" id="UP001239111"/>
    </source>
</evidence>
<keyword evidence="2" id="KW-1185">Reference proteome</keyword>
<protein>
    <submittedName>
        <fullName evidence="1">Uncharacterized protein</fullName>
    </submittedName>
</protein>